<proteinExistence type="predicted"/>
<gene>
    <name evidence="1" type="ORF">M1L60_19695</name>
</gene>
<name>A0ABT1DPP3_9ACTN</name>
<evidence type="ECO:0000313" key="1">
    <source>
        <dbReference type="EMBL" id="MCO8272823.1"/>
    </source>
</evidence>
<organism evidence="1 2">
    <name type="scientific">Paractinoplanes aksuensis</name>
    <dbReference type="NCBI Taxonomy" id="2939490"/>
    <lineage>
        <taxon>Bacteria</taxon>
        <taxon>Bacillati</taxon>
        <taxon>Actinomycetota</taxon>
        <taxon>Actinomycetes</taxon>
        <taxon>Micromonosporales</taxon>
        <taxon>Micromonosporaceae</taxon>
        <taxon>Paractinoplanes</taxon>
    </lineage>
</organism>
<dbReference type="RefSeq" id="WP_253238911.1">
    <property type="nucleotide sequence ID" value="NZ_JAMYJR010000021.1"/>
</dbReference>
<accession>A0ABT1DPP3</accession>
<dbReference type="EMBL" id="JAMYJR010000021">
    <property type="protein sequence ID" value="MCO8272823.1"/>
    <property type="molecule type" value="Genomic_DNA"/>
</dbReference>
<dbReference type="Proteomes" id="UP001523369">
    <property type="component" value="Unassembled WGS sequence"/>
</dbReference>
<reference evidence="1 2" key="1">
    <citation type="submission" date="2022-06" db="EMBL/GenBank/DDBJ databases">
        <title>New Species of the Genus Actinoplanes, ActinopZanes ferrugineus.</title>
        <authorList>
            <person name="Ding P."/>
        </authorList>
    </citation>
    <scope>NUCLEOTIDE SEQUENCE [LARGE SCALE GENOMIC DNA]</scope>
    <source>
        <strain evidence="1 2">TRM88003</strain>
    </source>
</reference>
<keyword evidence="2" id="KW-1185">Reference proteome</keyword>
<evidence type="ECO:0000313" key="2">
    <source>
        <dbReference type="Proteomes" id="UP001523369"/>
    </source>
</evidence>
<sequence>MTTSRRWDRAPETDADRRFFDLRESGYTGPIDQDGNAVTDPETLAIFDALAGATDRQMAARDAGTDEF</sequence>
<comment type="caution">
    <text evidence="1">The sequence shown here is derived from an EMBL/GenBank/DDBJ whole genome shotgun (WGS) entry which is preliminary data.</text>
</comment>
<protein>
    <submittedName>
        <fullName evidence="1">Uncharacterized protein</fullName>
    </submittedName>
</protein>